<evidence type="ECO:0000313" key="3">
    <source>
        <dbReference type="Proteomes" id="UP000037326"/>
    </source>
</evidence>
<feature type="transmembrane region" description="Helical" evidence="1">
    <location>
        <begin position="184"/>
        <end position="207"/>
    </location>
</feature>
<reference evidence="3" key="1">
    <citation type="submission" date="2015-07" db="EMBL/GenBank/DDBJ databases">
        <authorList>
            <consortium name="Consortium for Microbial Forensics and Genomics (microFORGE)"/>
            <person name="Knight B.M."/>
            <person name="Roberts D.P."/>
            <person name="Lin D."/>
            <person name="Hari K."/>
            <person name="Fletcher J."/>
            <person name="Melcher U."/>
            <person name="Blagden T."/>
            <person name="Winegar R.A."/>
        </authorList>
    </citation>
    <scope>NUCLEOTIDE SEQUENCE [LARGE SCALE GENOMIC DNA]</scope>
    <source>
        <strain evidence="3">DSM 23493</strain>
    </source>
</reference>
<dbReference type="GO" id="GO:0005886">
    <property type="term" value="C:plasma membrane"/>
    <property type="evidence" value="ECO:0007669"/>
    <property type="project" value="UniProtKB-SubCell"/>
</dbReference>
<keyword evidence="1" id="KW-1133">Transmembrane helix</keyword>
<name>A0A0K9F6L2_9BACI</name>
<dbReference type="PATRIC" id="fig|582475.4.peg.3579"/>
<dbReference type="EMBL" id="LFXJ01000010">
    <property type="protein sequence ID" value="KMY29813.1"/>
    <property type="molecule type" value="Genomic_DNA"/>
</dbReference>
<evidence type="ECO:0000256" key="1">
    <source>
        <dbReference type="SAM" id="Phobius"/>
    </source>
</evidence>
<dbReference type="AlphaFoldDB" id="A0A0K9F6L2"/>
<dbReference type="RefSeq" id="WP_049668713.1">
    <property type="nucleotide sequence ID" value="NZ_JBIVOC010000001.1"/>
</dbReference>
<keyword evidence="1" id="KW-0472">Membrane</keyword>
<feature type="transmembrane region" description="Helical" evidence="1">
    <location>
        <begin position="231"/>
        <end position="254"/>
    </location>
</feature>
<dbReference type="GeneID" id="96600939"/>
<sequence length="259" mass="28747">MDTFMALSKKEIHQMAREYKILWLPIVFILLGLTQPIMMYYLPVILQSMGGIDGIMIDPTMAKPEGQEVLATTLNSQFDQLGIIILVVATMSIIQGEKANGMMAFILTRPVSISSYLNSKIIIHYILAVVCIALGYAVSYGYSAFLFTSAPMTQAIWALAFYCVWLLFIITFVALMSTFFNSPAFIALISIVVLLMCRFIAGIHPFIDVVNPASNSMYATNILMSGDVGSWYGVNIVVTLLLVLLMVITMQSFIAKKKF</sequence>
<organism evidence="2 3">
    <name type="scientific">Lysinibacillus xylanilyticus</name>
    <dbReference type="NCBI Taxonomy" id="582475"/>
    <lineage>
        <taxon>Bacteria</taxon>
        <taxon>Bacillati</taxon>
        <taxon>Bacillota</taxon>
        <taxon>Bacilli</taxon>
        <taxon>Bacillales</taxon>
        <taxon>Bacillaceae</taxon>
        <taxon>Lysinibacillus</taxon>
    </lineage>
</organism>
<accession>A0A0K9F6L2</accession>
<feature type="transmembrane region" description="Helical" evidence="1">
    <location>
        <begin position="155"/>
        <end position="177"/>
    </location>
</feature>
<feature type="transmembrane region" description="Helical" evidence="1">
    <location>
        <begin position="21"/>
        <end position="42"/>
    </location>
</feature>
<comment type="caution">
    <text evidence="2">The sequence shown here is derived from an EMBL/GenBank/DDBJ whole genome shotgun (WGS) entry which is preliminary data.</text>
</comment>
<dbReference type="Proteomes" id="UP000037326">
    <property type="component" value="Unassembled WGS sequence"/>
</dbReference>
<dbReference type="OrthoDB" id="4187110at2"/>
<dbReference type="GO" id="GO:0140359">
    <property type="term" value="F:ABC-type transporter activity"/>
    <property type="evidence" value="ECO:0007669"/>
    <property type="project" value="InterPro"/>
</dbReference>
<evidence type="ECO:0000313" key="2">
    <source>
        <dbReference type="EMBL" id="KMY29813.1"/>
    </source>
</evidence>
<gene>
    <name evidence="2" type="ORF">ACZ11_22280</name>
</gene>
<protein>
    <submittedName>
        <fullName evidence="2">Membrane protein</fullName>
    </submittedName>
</protein>
<feature type="transmembrane region" description="Helical" evidence="1">
    <location>
        <begin position="121"/>
        <end position="143"/>
    </location>
</feature>
<proteinExistence type="predicted"/>
<keyword evidence="1" id="KW-0812">Transmembrane</keyword>
<dbReference type="PANTHER" id="PTHR43471">
    <property type="entry name" value="ABC TRANSPORTER PERMEASE"/>
    <property type="match status" value="1"/>
</dbReference>